<dbReference type="InterPro" id="IPR050189">
    <property type="entry name" value="MFS_Efflux_Transporters"/>
</dbReference>
<dbReference type="PANTHER" id="PTHR43124:SF3">
    <property type="entry name" value="CHLORAMPHENICOL EFFLUX PUMP RV0191"/>
    <property type="match status" value="1"/>
</dbReference>
<evidence type="ECO:0000313" key="8">
    <source>
        <dbReference type="EMBL" id="QUC10134.1"/>
    </source>
</evidence>
<feature type="transmembrane region" description="Helical" evidence="6">
    <location>
        <begin position="280"/>
        <end position="299"/>
    </location>
</feature>
<keyword evidence="2" id="KW-1003">Cell membrane</keyword>
<dbReference type="InterPro" id="IPR036259">
    <property type="entry name" value="MFS_trans_sf"/>
</dbReference>
<feature type="transmembrane region" description="Helical" evidence="6">
    <location>
        <begin position="366"/>
        <end position="387"/>
    </location>
</feature>
<dbReference type="AlphaFoldDB" id="A0A448MXH9"/>
<dbReference type="Gene3D" id="1.20.1720.10">
    <property type="entry name" value="Multidrug resistance protein D"/>
    <property type="match status" value="1"/>
</dbReference>
<dbReference type="InterPro" id="IPR011701">
    <property type="entry name" value="MFS"/>
</dbReference>
<dbReference type="PANTHER" id="PTHR43124">
    <property type="entry name" value="PURINE EFFLUX PUMP PBUE"/>
    <property type="match status" value="1"/>
</dbReference>
<reference evidence="9 10" key="1">
    <citation type="submission" date="2018-12" db="EMBL/GenBank/DDBJ databases">
        <authorList>
            <consortium name="Pathogen Informatics"/>
        </authorList>
    </citation>
    <scope>NUCLEOTIDE SEQUENCE [LARGE SCALE GENOMIC DNA]</scope>
    <source>
        <strain evidence="9 10">NCTC12967</strain>
    </source>
</reference>
<dbReference type="InterPro" id="IPR001958">
    <property type="entry name" value="Tet-R_TetA/multi-R_MdtG-like"/>
</dbReference>
<feature type="transmembrane region" description="Helical" evidence="6">
    <location>
        <begin position="81"/>
        <end position="98"/>
    </location>
</feature>
<dbReference type="GO" id="GO:0005886">
    <property type="term" value="C:plasma membrane"/>
    <property type="evidence" value="ECO:0007669"/>
    <property type="project" value="UniProtKB-SubCell"/>
</dbReference>
<dbReference type="CDD" id="cd17325">
    <property type="entry name" value="MFS_MdtG_SLC18_like"/>
    <property type="match status" value="1"/>
</dbReference>
<reference evidence="8" key="2">
    <citation type="submission" date="2021-03" db="EMBL/GenBank/DDBJ databases">
        <title>Human Oral Microbial Genomes.</title>
        <authorList>
            <person name="Johnston C.D."/>
            <person name="Chen T."/>
            <person name="Dewhirst F.E."/>
        </authorList>
    </citation>
    <scope>NUCLEOTIDE SEQUENCE</scope>
    <source>
        <strain evidence="8">F0714</strain>
    </source>
</reference>
<name>A0A448MXH9_9ACTN</name>
<dbReference type="SUPFAM" id="SSF103473">
    <property type="entry name" value="MFS general substrate transporter"/>
    <property type="match status" value="1"/>
</dbReference>
<evidence type="ECO:0000256" key="3">
    <source>
        <dbReference type="ARBA" id="ARBA00022692"/>
    </source>
</evidence>
<dbReference type="PRINTS" id="PR01035">
    <property type="entry name" value="TCRTETA"/>
</dbReference>
<dbReference type="Gene3D" id="1.20.1250.20">
    <property type="entry name" value="MFS general substrate transporter like domains"/>
    <property type="match status" value="1"/>
</dbReference>
<dbReference type="EMBL" id="CP072385">
    <property type="protein sequence ID" value="QUC10134.1"/>
    <property type="molecule type" value="Genomic_DNA"/>
</dbReference>
<accession>A0A448MXH9</accession>
<keyword evidence="4 6" id="KW-1133">Transmembrane helix</keyword>
<dbReference type="Proteomes" id="UP000273044">
    <property type="component" value="Chromosome"/>
</dbReference>
<evidence type="ECO:0000313" key="10">
    <source>
        <dbReference type="Proteomes" id="UP000273044"/>
    </source>
</evidence>
<dbReference type="OMA" id="GGHFGMR"/>
<dbReference type="Pfam" id="PF07690">
    <property type="entry name" value="MFS_1"/>
    <property type="match status" value="1"/>
</dbReference>
<dbReference type="InterPro" id="IPR020846">
    <property type="entry name" value="MFS_dom"/>
</dbReference>
<protein>
    <submittedName>
        <fullName evidence="8">MFS transporter</fullName>
    </submittedName>
    <submittedName>
        <fullName evidence="9">Tetracycline resistance protein, class C</fullName>
    </submittedName>
</protein>
<evidence type="ECO:0000256" key="4">
    <source>
        <dbReference type="ARBA" id="ARBA00022989"/>
    </source>
</evidence>
<feature type="transmembrane region" description="Helical" evidence="6">
    <location>
        <begin position="49"/>
        <end position="69"/>
    </location>
</feature>
<dbReference type="Proteomes" id="UP000677180">
    <property type="component" value="Chromosome"/>
</dbReference>
<evidence type="ECO:0000256" key="1">
    <source>
        <dbReference type="ARBA" id="ARBA00004651"/>
    </source>
</evidence>
<gene>
    <name evidence="9" type="primary">tetA_2</name>
    <name evidence="8" type="ORF">J5A53_09980</name>
    <name evidence="9" type="ORF">NCTC12967_01114</name>
</gene>
<feature type="transmembrane region" description="Helical" evidence="6">
    <location>
        <begin position="252"/>
        <end position="273"/>
    </location>
</feature>
<organism evidence="9 10">
    <name type="scientific">Arachnia propionica</name>
    <dbReference type="NCBI Taxonomy" id="1750"/>
    <lineage>
        <taxon>Bacteria</taxon>
        <taxon>Bacillati</taxon>
        <taxon>Actinomycetota</taxon>
        <taxon>Actinomycetes</taxon>
        <taxon>Propionibacteriales</taxon>
        <taxon>Propionibacteriaceae</taxon>
        <taxon>Arachnia</taxon>
    </lineage>
</organism>
<proteinExistence type="predicted"/>
<feature type="transmembrane region" description="Helical" evidence="6">
    <location>
        <begin position="170"/>
        <end position="190"/>
    </location>
</feature>
<feature type="transmembrane region" description="Helical" evidence="6">
    <location>
        <begin position="104"/>
        <end position="127"/>
    </location>
</feature>
<dbReference type="RefSeq" id="WP_014846228.1">
    <property type="nucleotide sequence ID" value="NZ_CAJZDL010000001.1"/>
</dbReference>
<feature type="transmembrane region" description="Helical" evidence="6">
    <location>
        <begin position="216"/>
        <end position="240"/>
    </location>
</feature>
<dbReference type="EMBL" id="LR134406">
    <property type="protein sequence ID" value="VEH69836.1"/>
    <property type="molecule type" value="Genomic_DNA"/>
</dbReference>
<keyword evidence="3 6" id="KW-0812">Transmembrane</keyword>
<evidence type="ECO:0000256" key="6">
    <source>
        <dbReference type="SAM" id="Phobius"/>
    </source>
</evidence>
<comment type="subcellular location">
    <subcellularLocation>
        <location evidence="1">Cell membrane</location>
        <topology evidence="1">Multi-pass membrane protein</topology>
    </subcellularLocation>
</comment>
<sequence length="406" mass="41923">MGIGARLRATGLPRTAWVLATTTFLIAVGFGVVIPVLSPFARTFGADNFQLGLVVSMFALMRLVSSPFVTRIGQAVGERNAITLGMVIVATTTFGVALSPNLAWMITVRALGGIGSAMFTIAAMNLLISTTPQHLRGRASGLNQGGFLLGNMAGPAIGGLLGSISLHAPFYFYSGMLLVAGLFALLLLPARCDPLPTAAKEPLTFWETSRDIRYRAACLLGFAQGWQSIGVRATLIPVIITEVYALETGWTGMAFAIAAVFQAAALTPAGLATDRIGRKPVMVTSGLVCGLSAIAMPFAPGIWVLIPLLCLYGIGAAMQGTAPAAAVGDASGGRGGTPVAAYSMIIDLGAIIGPVVVGRLVDVTNYQVGFAVGGALLLLGSFTASLIPQKLDRSFLNPPVPEGDDS</sequence>
<dbReference type="GeneID" id="64406594"/>
<dbReference type="GO" id="GO:0022857">
    <property type="term" value="F:transmembrane transporter activity"/>
    <property type="evidence" value="ECO:0007669"/>
    <property type="project" value="InterPro"/>
</dbReference>
<keyword evidence="5 6" id="KW-0472">Membrane</keyword>
<evidence type="ECO:0000313" key="9">
    <source>
        <dbReference type="EMBL" id="VEH69836.1"/>
    </source>
</evidence>
<keyword evidence="10" id="KW-1185">Reference proteome</keyword>
<feature type="transmembrane region" description="Helical" evidence="6">
    <location>
        <begin position="16"/>
        <end position="37"/>
    </location>
</feature>
<evidence type="ECO:0000259" key="7">
    <source>
        <dbReference type="PROSITE" id="PS50850"/>
    </source>
</evidence>
<feature type="domain" description="Major facilitator superfamily (MFS) profile" evidence="7">
    <location>
        <begin position="15"/>
        <end position="392"/>
    </location>
</feature>
<evidence type="ECO:0000256" key="2">
    <source>
        <dbReference type="ARBA" id="ARBA00022475"/>
    </source>
</evidence>
<feature type="transmembrane region" description="Helical" evidence="6">
    <location>
        <begin position="339"/>
        <end position="360"/>
    </location>
</feature>
<evidence type="ECO:0000256" key="5">
    <source>
        <dbReference type="ARBA" id="ARBA00023136"/>
    </source>
</evidence>
<dbReference type="PROSITE" id="PS50850">
    <property type="entry name" value="MFS"/>
    <property type="match status" value="1"/>
</dbReference>